<dbReference type="EMBL" id="VZRM01006680">
    <property type="protein sequence ID" value="NWV41076.1"/>
    <property type="molecule type" value="Genomic_DNA"/>
</dbReference>
<dbReference type="EC" id="2.7.11.1" evidence="3"/>
<dbReference type="PANTHER" id="PTHR22984">
    <property type="entry name" value="SERINE/THREONINE-PROTEIN KINASE PIM"/>
    <property type="match status" value="1"/>
</dbReference>
<dbReference type="GO" id="GO:0005737">
    <property type="term" value="C:cytoplasm"/>
    <property type="evidence" value="ECO:0007669"/>
    <property type="project" value="TreeGrafter"/>
</dbReference>
<name>A0A7K6EQ45_9PASS</name>
<dbReference type="InterPro" id="IPR000719">
    <property type="entry name" value="Prot_kinase_dom"/>
</dbReference>
<dbReference type="InterPro" id="IPR008271">
    <property type="entry name" value="Ser/Thr_kinase_AS"/>
</dbReference>
<dbReference type="Pfam" id="PF00069">
    <property type="entry name" value="Pkinase"/>
    <property type="match status" value="1"/>
</dbReference>
<keyword evidence="8" id="KW-0067">ATP-binding</keyword>
<dbReference type="Proteomes" id="UP000575029">
    <property type="component" value="Unassembled WGS sequence"/>
</dbReference>
<evidence type="ECO:0000256" key="7">
    <source>
        <dbReference type="ARBA" id="ARBA00022777"/>
    </source>
</evidence>
<comment type="catalytic activity">
    <reaction evidence="11">
        <text>L-seryl-[protein] + ATP = O-phospho-L-seryl-[protein] + ADP + H(+)</text>
        <dbReference type="Rhea" id="RHEA:17989"/>
        <dbReference type="Rhea" id="RHEA-COMP:9863"/>
        <dbReference type="Rhea" id="RHEA-COMP:11604"/>
        <dbReference type="ChEBI" id="CHEBI:15378"/>
        <dbReference type="ChEBI" id="CHEBI:29999"/>
        <dbReference type="ChEBI" id="CHEBI:30616"/>
        <dbReference type="ChEBI" id="CHEBI:83421"/>
        <dbReference type="ChEBI" id="CHEBI:456216"/>
        <dbReference type="EC" id="2.7.11.1"/>
    </reaction>
</comment>
<accession>A0A7K6EQ45</accession>
<dbReference type="GO" id="GO:0005524">
    <property type="term" value="F:ATP binding"/>
    <property type="evidence" value="ECO:0007669"/>
    <property type="project" value="UniProtKB-KW"/>
</dbReference>
<evidence type="ECO:0000256" key="9">
    <source>
        <dbReference type="ARBA" id="ARBA00022842"/>
    </source>
</evidence>
<comment type="catalytic activity">
    <reaction evidence="10">
        <text>L-threonyl-[protein] + ATP = O-phospho-L-threonyl-[protein] + ADP + H(+)</text>
        <dbReference type="Rhea" id="RHEA:46608"/>
        <dbReference type="Rhea" id="RHEA-COMP:11060"/>
        <dbReference type="Rhea" id="RHEA-COMP:11605"/>
        <dbReference type="ChEBI" id="CHEBI:15378"/>
        <dbReference type="ChEBI" id="CHEBI:30013"/>
        <dbReference type="ChEBI" id="CHEBI:30616"/>
        <dbReference type="ChEBI" id="CHEBI:61977"/>
        <dbReference type="ChEBI" id="CHEBI:456216"/>
        <dbReference type="EC" id="2.7.11.1"/>
    </reaction>
</comment>
<comment type="similarity">
    <text evidence="2">Belongs to the protein kinase superfamily. CAMK Ser/Thr protein kinase family. PIM subfamily.</text>
</comment>
<reference evidence="13 14" key="1">
    <citation type="submission" date="2019-09" db="EMBL/GenBank/DDBJ databases">
        <title>Bird 10,000 Genomes (B10K) Project - Family phase.</title>
        <authorList>
            <person name="Zhang G."/>
        </authorList>
    </citation>
    <scope>NUCLEOTIDE SEQUENCE [LARGE SCALE GENOMIC DNA]</scope>
    <source>
        <strain evidence="13">B10K-DU-029-50</strain>
        <tissue evidence="13">Heart</tissue>
    </source>
</reference>
<keyword evidence="9" id="KW-0460">Magnesium</keyword>
<dbReference type="PROSITE" id="PS00108">
    <property type="entry name" value="PROTEIN_KINASE_ST"/>
    <property type="match status" value="1"/>
</dbReference>
<evidence type="ECO:0000256" key="3">
    <source>
        <dbReference type="ARBA" id="ARBA00012513"/>
    </source>
</evidence>
<keyword evidence="14" id="KW-1185">Reference proteome</keyword>
<dbReference type="PROSITE" id="PS50011">
    <property type="entry name" value="PROTEIN_KINASE_DOM"/>
    <property type="match status" value="1"/>
</dbReference>
<feature type="domain" description="Protein kinase" evidence="12">
    <location>
        <begin position="1"/>
        <end position="150"/>
    </location>
</feature>
<gene>
    <name evidence="13" type="primary">Pim1_4</name>
    <name evidence="13" type="ORF">GRAPIC_R13238</name>
</gene>
<comment type="caution">
    <text evidence="13">The sequence shown here is derived from an EMBL/GenBank/DDBJ whole genome shotgun (WGS) entry which is preliminary data.</text>
</comment>
<evidence type="ECO:0000313" key="14">
    <source>
        <dbReference type="Proteomes" id="UP000575029"/>
    </source>
</evidence>
<evidence type="ECO:0000256" key="1">
    <source>
        <dbReference type="ARBA" id="ARBA00001946"/>
    </source>
</evidence>
<evidence type="ECO:0000256" key="11">
    <source>
        <dbReference type="ARBA" id="ARBA00048679"/>
    </source>
</evidence>
<evidence type="ECO:0000256" key="5">
    <source>
        <dbReference type="ARBA" id="ARBA00022679"/>
    </source>
</evidence>
<keyword evidence="7 13" id="KW-0418">Kinase</keyword>
<organism evidence="13 14">
    <name type="scientific">Grantiella picta</name>
    <dbReference type="NCBI Taxonomy" id="266360"/>
    <lineage>
        <taxon>Eukaryota</taxon>
        <taxon>Metazoa</taxon>
        <taxon>Chordata</taxon>
        <taxon>Craniata</taxon>
        <taxon>Vertebrata</taxon>
        <taxon>Euteleostomi</taxon>
        <taxon>Archelosauria</taxon>
        <taxon>Archosauria</taxon>
        <taxon>Dinosauria</taxon>
        <taxon>Saurischia</taxon>
        <taxon>Theropoda</taxon>
        <taxon>Coelurosauria</taxon>
        <taxon>Aves</taxon>
        <taxon>Neognathae</taxon>
        <taxon>Neoaves</taxon>
        <taxon>Telluraves</taxon>
        <taxon>Australaves</taxon>
        <taxon>Passeriformes</taxon>
        <taxon>Meliphagoidea</taxon>
        <taxon>Meliphagidae</taxon>
        <taxon>Grantiella</taxon>
    </lineage>
</organism>
<evidence type="ECO:0000259" key="12">
    <source>
        <dbReference type="PROSITE" id="PS50011"/>
    </source>
</evidence>
<evidence type="ECO:0000256" key="2">
    <source>
        <dbReference type="ARBA" id="ARBA00005505"/>
    </source>
</evidence>
<keyword evidence="4" id="KW-0723">Serine/threonine-protein kinase</keyword>
<dbReference type="InterPro" id="IPR011009">
    <property type="entry name" value="Kinase-like_dom_sf"/>
</dbReference>
<dbReference type="Gene3D" id="3.30.200.20">
    <property type="entry name" value="Phosphorylase Kinase, domain 1"/>
    <property type="match status" value="1"/>
</dbReference>
<evidence type="ECO:0000256" key="6">
    <source>
        <dbReference type="ARBA" id="ARBA00022741"/>
    </source>
</evidence>
<feature type="non-terminal residue" evidence="13">
    <location>
        <position position="150"/>
    </location>
</feature>
<protein>
    <recommendedName>
        <fullName evidence="3">non-specific serine/threonine protein kinase</fullName>
        <ecNumber evidence="3">2.7.11.1</ecNumber>
    </recommendedName>
</protein>
<proteinExistence type="inferred from homology"/>
<dbReference type="SUPFAM" id="SSF56112">
    <property type="entry name" value="Protein kinase-like (PK-like)"/>
    <property type="match status" value="1"/>
</dbReference>
<dbReference type="GO" id="GO:0004674">
    <property type="term" value="F:protein serine/threonine kinase activity"/>
    <property type="evidence" value="ECO:0007669"/>
    <property type="project" value="UniProtKB-KW"/>
</dbReference>
<sequence>LSSLLGRGGFGSVYAGMRLADGAPVRVPEPWHSLSSSDGIVVLPRGARAPLVIVLLAKVSTGLRGVVQLLESSEHPSCFLLVVECPERSQDLLDLILARGFLPEEEAQGLFCQVHLAVQHCTSGGVLHRDIKLGNILVDLATGQAKLIGF</sequence>
<dbReference type="AlphaFoldDB" id="A0A7K6EQ45"/>
<evidence type="ECO:0000313" key="13">
    <source>
        <dbReference type="EMBL" id="NWV41076.1"/>
    </source>
</evidence>
<evidence type="ECO:0000256" key="8">
    <source>
        <dbReference type="ARBA" id="ARBA00022840"/>
    </source>
</evidence>
<evidence type="ECO:0000256" key="4">
    <source>
        <dbReference type="ARBA" id="ARBA00022527"/>
    </source>
</evidence>
<keyword evidence="5" id="KW-0808">Transferase</keyword>
<evidence type="ECO:0000256" key="10">
    <source>
        <dbReference type="ARBA" id="ARBA00047899"/>
    </source>
</evidence>
<dbReference type="Gene3D" id="1.10.510.10">
    <property type="entry name" value="Transferase(Phosphotransferase) domain 1"/>
    <property type="match status" value="1"/>
</dbReference>
<dbReference type="InterPro" id="IPR051138">
    <property type="entry name" value="PIM_Ser/Thr_kinase"/>
</dbReference>
<dbReference type="PANTHER" id="PTHR22984:SF29">
    <property type="entry name" value="SERINE_THREONINE-PROTEIN KINASE PIM-1"/>
    <property type="match status" value="1"/>
</dbReference>
<feature type="non-terminal residue" evidence="13">
    <location>
        <position position="1"/>
    </location>
</feature>
<comment type="cofactor">
    <cofactor evidence="1">
        <name>Mg(2+)</name>
        <dbReference type="ChEBI" id="CHEBI:18420"/>
    </cofactor>
</comment>
<keyword evidence="6" id="KW-0547">Nucleotide-binding</keyword>